<sequence length="54" mass="6158">MNDNVYQYRLQSFFVSADKTRGQPTSYGTNCLITEQINRVGGASDWADRQCTLH</sequence>
<proteinExistence type="predicted"/>
<reference evidence="1 2" key="1">
    <citation type="journal article" date="2009" name="PLoS ONE">
        <title>Genome sequence of the versatile fish pathogen Edwardsiella tarda provides insights into its adaptation to broad host ranges and intracellular niches.</title>
        <authorList>
            <person name="Wang Q."/>
            <person name="Yang M."/>
            <person name="Xiao J."/>
            <person name="Wu H."/>
            <person name="Wang X."/>
            <person name="Lv Y."/>
            <person name="Xu L."/>
            <person name="Zheng H."/>
            <person name="Wang S."/>
            <person name="Zhao G."/>
            <person name="Liu Q."/>
            <person name="Zhang Y."/>
        </authorList>
    </citation>
    <scope>NUCLEOTIDE SEQUENCE [LARGE SCALE GENOMIC DNA]</scope>
    <source>
        <strain evidence="2">EIB202 / CCTCC M208068</strain>
    </source>
</reference>
<keyword evidence="2" id="KW-1185">Reference proteome</keyword>
<name>A0AAU8P3E7_EDWPI</name>
<accession>A0AAU8P3E7</accession>
<evidence type="ECO:0000313" key="2">
    <source>
        <dbReference type="Proteomes" id="UP000002634"/>
    </source>
</evidence>
<organism evidence="1 2">
    <name type="scientific">Edwardsiella piscicida</name>
    <dbReference type="NCBI Taxonomy" id="1263550"/>
    <lineage>
        <taxon>Bacteria</taxon>
        <taxon>Pseudomonadati</taxon>
        <taxon>Pseudomonadota</taxon>
        <taxon>Gammaproteobacteria</taxon>
        <taxon>Enterobacterales</taxon>
        <taxon>Hafniaceae</taxon>
        <taxon>Edwardsiella</taxon>
    </lineage>
</organism>
<dbReference type="EMBL" id="CP001135">
    <property type="protein sequence ID" value="ACY84706.1"/>
    <property type="molecule type" value="Genomic_DNA"/>
</dbReference>
<gene>
    <name evidence="1" type="ordered locus">ETAE_1869</name>
</gene>
<dbReference type="Proteomes" id="UP000002634">
    <property type="component" value="Chromosome"/>
</dbReference>
<protein>
    <submittedName>
        <fullName evidence="1">Uncharacterized protein</fullName>
    </submittedName>
</protein>
<dbReference type="KEGG" id="etr:ETAE_1869"/>
<evidence type="ECO:0000313" key="1">
    <source>
        <dbReference type="EMBL" id="ACY84706.1"/>
    </source>
</evidence>
<dbReference type="AlphaFoldDB" id="A0AAU8P3E7"/>